<feature type="non-terminal residue" evidence="2">
    <location>
        <position position="249"/>
    </location>
</feature>
<feature type="compositionally biased region" description="Low complexity" evidence="1">
    <location>
        <begin position="148"/>
        <end position="159"/>
    </location>
</feature>
<accession>A0ABR3NI89</accession>
<reference evidence="2 3" key="1">
    <citation type="submission" date="2023-09" db="EMBL/GenBank/DDBJ databases">
        <authorList>
            <person name="Wang M."/>
        </authorList>
    </citation>
    <scope>NUCLEOTIDE SEQUENCE [LARGE SCALE GENOMIC DNA]</scope>
    <source>
        <strain evidence="2">GT-2023</strain>
        <tissue evidence="2">Liver</tissue>
    </source>
</reference>
<evidence type="ECO:0000313" key="3">
    <source>
        <dbReference type="Proteomes" id="UP001558613"/>
    </source>
</evidence>
<comment type="caution">
    <text evidence="2">The sequence shown here is derived from an EMBL/GenBank/DDBJ whole genome shotgun (WGS) entry which is preliminary data.</text>
</comment>
<dbReference type="Proteomes" id="UP001558613">
    <property type="component" value="Unassembled WGS sequence"/>
</dbReference>
<evidence type="ECO:0000256" key="1">
    <source>
        <dbReference type="SAM" id="MobiDB-lite"/>
    </source>
</evidence>
<evidence type="ECO:0000313" key="2">
    <source>
        <dbReference type="EMBL" id="KAL1276703.1"/>
    </source>
</evidence>
<name>A0ABR3NI89_9TELE</name>
<organism evidence="2 3">
    <name type="scientific">Cirrhinus molitorella</name>
    <name type="common">mud carp</name>
    <dbReference type="NCBI Taxonomy" id="172907"/>
    <lineage>
        <taxon>Eukaryota</taxon>
        <taxon>Metazoa</taxon>
        <taxon>Chordata</taxon>
        <taxon>Craniata</taxon>
        <taxon>Vertebrata</taxon>
        <taxon>Euteleostomi</taxon>
        <taxon>Actinopterygii</taxon>
        <taxon>Neopterygii</taxon>
        <taxon>Teleostei</taxon>
        <taxon>Ostariophysi</taxon>
        <taxon>Cypriniformes</taxon>
        <taxon>Cyprinidae</taxon>
        <taxon>Labeoninae</taxon>
        <taxon>Labeonini</taxon>
        <taxon>Cirrhinus</taxon>
    </lineage>
</organism>
<feature type="region of interest" description="Disordered" evidence="1">
    <location>
        <begin position="69"/>
        <end position="159"/>
    </location>
</feature>
<keyword evidence="3" id="KW-1185">Reference proteome</keyword>
<gene>
    <name evidence="2" type="ORF">QQF64_036326</name>
</gene>
<dbReference type="EMBL" id="JAYMGO010000004">
    <property type="protein sequence ID" value="KAL1276703.1"/>
    <property type="molecule type" value="Genomic_DNA"/>
</dbReference>
<proteinExistence type="predicted"/>
<feature type="compositionally biased region" description="Basic and acidic residues" evidence="1">
    <location>
        <begin position="125"/>
        <end position="146"/>
    </location>
</feature>
<sequence length="249" mass="27436">MLEQGEKTLEDHTRQFMTIANYSSYPDGALCTFYNAGLNPACRALSSEDGPRADFAAFVEWTLARNGSSLTIRPEENRASATPDPEPSPPSPRCAEPQPEPTADGEPEPKATDEPSPRSATELRIASEPEPKESDQVREPATEHATVENASDSESAEWSSAHCTMAEAQKGLPKLQCTLHKSTRQCQRHVLILQSSKRSWVEKGAFKSRQVPSPVFRPRSFGVPLLTKESLATLDDGMWLDDIVMDIQL</sequence>
<protein>
    <recommendedName>
        <fullName evidence="4">Retrotransposon gag domain-containing protein</fullName>
    </recommendedName>
</protein>
<feature type="compositionally biased region" description="Basic and acidic residues" evidence="1">
    <location>
        <begin position="107"/>
        <end position="116"/>
    </location>
</feature>
<evidence type="ECO:0008006" key="4">
    <source>
        <dbReference type="Google" id="ProtNLM"/>
    </source>
</evidence>